<dbReference type="EMBL" id="WEGH01000002">
    <property type="protein sequence ID" value="MQY05097.1"/>
    <property type="molecule type" value="Genomic_DNA"/>
</dbReference>
<dbReference type="Proteomes" id="UP000487268">
    <property type="component" value="Unassembled WGS sequence"/>
</dbReference>
<evidence type="ECO:0000313" key="2">
    <source>
        <dbReference type="Proteomes" id="UP000487268"/>
    </source>
</evidence>
<protein>
    <submittedName>
        <fullName evidence="1">Uncharacterized protein</fullName>
    </submittedName>
</protein>
<evidence type="ECO:0000313" key="1">
    <source>
        <dbReference type="EMBL" id="MQY05097.1"/>
    </source>
</evidence>
<organism evidence="1 2">
    <name type="scientific">Actinomadura macrotermitis</name>
    <dbReference type="NCBI Taxonomy" id="2585200"/>
    <lineage>
        <taxon>Bacteria</taxon>
        <taxon>Bacillati</taxon>
        <taxon>Actinomycetota</taxon>
        <taxon>Actinomycetes</taxon>
        <taxon>Streptosporangiales</taxon>
        <taxon>Thermomonosporaceae</taxon>
        <taxon>Actinomadura</taxon>
    </lineage>
</organism>
<proteinExistence type="predicted"/>
<keyword evidence="2" id="KW-1185">Reference proteome</keyword>
<sequence>MSARSWEDVERTVARAQTMNPGSASFVGKAKHMWRA</sequence>
<name>A0A7K0BVA8_9ACTN</name>
<reference evidence="1 2" key="1">
    <citation type="submission" date="2019-10" db="EMBL/GenBank/DDBJ databases">
        <title>Actinomadura rubteroloni sp. nov. and Actinomadura macrotermitis sp. nov., isolated from the gut of fungus growing-termite Macrotermes natalensis.</title>
        <authorList>
            <person name="Benndorf R."/>
            <person name="Martin K."/>
            <person name="Kuefner M."/>
            <person name="De Beer W."/>
            <person name="Kaster A.-K."/>
            <person name="Vollmers J."/>
            <person name="Poulsen M."/>
            <person name="Beemelmanns C."/>
        </authorList>
    </citation>
    <scope>NUCLEOTIDE SEQUENCE [LARGE SCALE GENOMIC DNA]</scope>
    <source>
        <strain evidence="1 2">RB68</strain>
    </source>
</reference>
<comment type="caution">
    <text evidence="1">The sequence shown here is derived from an EMBL/GenBank/DDBJ whole genome shotgun (WGS) entry which is preliminary data.</text>
</comment>
<gene>
    <name evidence="1" type="ORF">ACRB68_31630</name>
</gene>
<dbReference type="AlphaFoldDB" id="A0A7K0BVA8"/>
<accession>A0A7K0BVA8</accession>